<gene>
    <name evidence="2" type="ORF">LG943_00475</name>
</gene>
<keyword evidence="3" id="KW-1185">Reference proteome</keyword>
<dbReference type="Proteomes" id="UP001140076">
    <property type="component" value="Unassembled WGS sequence"/>
</dbReference>
<evidence type="ECO:0000313" key="3">
    <source>
        <dbReference type="Proteomes" id="UP001140076"/>
    </source>
</evidence>
<keyword evidence="1" id="KW-0812">Transmembrane</keyword>
<keyword evidence="1" id="KW-1133">Transmembrane helix</keyword>
<evidence type="ECO:0000256" key="1">
    <source>
        <dbReference type="SAM" id="Phobius"/>
    </source>
</evidence>
<keyword evidence="1" id="KW-0472">Membrane</keyword>
<accession>A0A9X3NRL7</accession>
<sequence length="225" mass="24779">MAKNAAERRRKAEERRIQREREERRRRFLRISAFSVTGVVLAGLVGFGVWVAYDRGRQSDPATIEGLRTFDGLTNNHVAEPVDYEQTPPAGGDHHAVWQNCGVYDAPVSTTNAVHSLEHGAVWITYEPDLPEEQVEQLNSLYTQGGYVLVSPYEDGDMPAPIVASAWGNQIRLDSPEDERLSQFLRAFERSPNVPEPGAACSGGLNMTAQELEEAGGLEALNGGM</sequence>
<feature type="transmembrane region" description="Helical" evidence="1">
    <location>
        <begin position="28"/>
        <end position="53"/>
    </location>
</feature>
<comment type="caution">
    <text evidence="2">The sequence shown here is derived from an EMBL/GenBank/DDBJ whole genome shotgun (WGS) entry which is preliminary data.</text>
</comment>
<dbReference type="Pfam" id="PF11303">
    <property type="entry name" value="DUF3105"/>
    <property type="match status" value="1"/>
</dbReference>
<dbReference type="AlphaFoldDB" id="A0A9X3NRL7"/>
<organism evidence="2 3">
    <name type="scientific">Streptomonospora mangrovi</name>
    <dbReference type="NCBI Taxonomy" id="2883123"/>
    <lineage>
        <taxon>Bacteria</taxon>
        <taxon>Bacillati</taxon>
        <taxon>Actinomycetota</taxon>
        <taxon>Actinomycetes</taxon>
        <taxon>Streptosporangiales</taxon>
        <taxon>Nocardiopsidaceae</taxon>
        <taxon>Streptomonospora</taxon>
    </lineage>
</organism>
<reference evidence="2" key="1">
    <citation type="submission" date="2021-10" db="EMBL/GenBank/DDBJ databases">
        <title>Streptomonospora sp. nov., isolated from mangrove soil.</title>
        <authorList>
            <person name="Chen X."/>
            <person name="Ge X."/>
            <person name="Liu W."/>
        </authorList>
    </citation>
    <scope>NUCLEOTIDE SEQUENCE</scope>
    <source>
        <strain evidence="2">S1-112</strain>
    </source>
</reference>
<name>A0A9X3NRL7_9ACTN</name>
<dbReference type="InterPro" id="IPR021454">
    <property type="entry name" value="DUF3105"/>
</dbReference>
<proteinExistence type="predicted"/>
<protein>
    <submittedName>
        <fullName evidence="2">DUF3105 domain-containing protein</fullName>
    </submittedName>
</protein>
<dbReference type="RefSeq" id="WP_270070108.1">
    <property type="nucleotide sequence ID" value="NZ_JAJAQC010000001.1"/>
</dbReference>
<evidence type="ECO:0000313" key="2">
    <source>
        <dbReference type="EMBL" id="MDA0562821.1"/>
    </source>
</evidence>
<dbReference type="EMBL" id="JAJAQC010000001">
    <property type="protein sequence ID" value="MDA0562821.1"/>
    <property type="molecule type" value="Genomic_DNA"/>
</dbReference>